<evidence type="ECO:0000313" key="2">
    <source>
        <dbReference type="EMBL" id="RWX50629.1"/>
    </source>
</evidence>
<feature type="domain" description="Trypsin-co-occurring" evidence="1">
    <location>
        <begin position="7"/>
        <end position="98"/>
    </location>
</feature>
<keyword evidence="3" id="KW-1185">Reference proteome</keyword>
<reference evidence="2 3" key="1">
    <citation type="submission" date="2017-01" db="EMBL/GenBank/DDBJ databases">
        <title>The cable genome- insights into the physiology and evolution of filamentous bacteria capable of sulfide oxidation via long distance electron transfer.</title>
        <authorList>
            <person name="Schreiber L."/>
            <person name="Bjerg J.T."/>
            <person name="Boggild A."/>
            <person name="Van De Vossenberg J."/>
            <person name="Meysman F."/>
            <person name="Nielsen L.P."/>
            <person name="Schramm A."/>
            <person name="Kjeldsen K.U."/>
        </authorList>
    </citation>
    <scope>NUCLEOTIDE SEQUENCE [LARGE SCALE GENOMIC DNA]</scope>
    <source>
        <strain evidence="2">A5</strain>
    </source>
</reference>
<dbReference type="Proteomes" id="UP000288892">
    <property type="component" value="Unassembled WGS sequence"/>
</dbReference>
<name>A0A444JC15_9BACT</name>
<dbReference type="Pfam" id="PF19493">
    <property type="entry name" value="Trypco1"/>
    <property type="match status" value="1"/>
</dbReference>
<organism evidence="2 3">
    <name type="scientific">Candidatus Electrothrix marina</name>
    <dbReference type="NCBI Taxonomy" id="1859130"/>
    <lineage>
        <taxon>Bacteria</taxon>
        <taxon>Pseudomonadati</taxon>
        <taxon>Thermodesulfobacteriota</taxon>
        <taxon>Desulfobulbia</taxon>
        <taxon>Desulfobulbales</taxon>
        <taxon>Desulfobulbaceae</taxon>
        <taxon>Candidatus Electrothrix</taxon>
    </lineage>
</organism>
<dbReference type="EMBL" id="MTKS01000289">
    <property type="protein sequence ID" value="RWX50629.1"/>
    <property type="molecule type" value="Genomic_DNA"/>
</dbReference>
<proteinExistence type="predicted"/>
<dbReference type="AlphaFoldDB" id="A0A444JC15"/>
<sequence>MTNQLIELEDGLLVEVDVPDGQVNQISGGVTEQVGKAIDTVKPVLLKACRPMVSVWKELNKEMSIDNVEIELQLGFSAEGSVFLAKSKGSANLKVKLTISPKSDET</sequence>
<evidence type="ECO:0000313" key="3">
    <source>
        <dbReference type="Proteomes" id="UP000288892"/>
    </source>
</evidence>
<evidence type="ECO:0000259" key="1">
    <source>
        <dbReference type="Pfam" id="PF19493"/>
    </source>
</evidence>
<accession>A0A444JC15</accession>
<comment type="caution">
    <text evidence="2">The sequence shown here is derived from an EMBL/GenBank/DDBJ whole genome shotgun (WGS) entry which is preliminary data.</text>
</comment>
<dbReference type="NCBIfam" id="NF041216">
    <property type="entry name" value="CU044_2847_fam"/>
    <property type="match status" value="1"/>
</dbReference>
<protein>
    <recommendedName>
        <fullName evidence="1">Trypsin-co-occurring domain-containing protein</fullName>
    </recommendedName>
</protein>
<gene>
    <name evidence="2" type="ORF">VU01_12893</name>
</gene>
<dbReference type="InterPro" id="IPR045794">
    <property type="entry name" value="Trypco1"/>
</dbReference>